<dbReference type="Pfam" id="PF13400">
    <property type="entry name" value="Tad"/>
    <property type="match status" value="1"/>
</dbReference>
<dbReference type="OrthoDB" id="7522752at2"/>
<protein>
    <recommendedName>
        <fullName evidence="3">VWFA domain-containing protein</fullName>
    </recommendedName>
</protein>
<feature type="compositionally biased region" description="Basic and acidic residues" evidence="1">
    <location>
        <begin position="332"/>
        <end position="345"/>
    </location>
</feature>
<accession>A0A3N5CTD4</accession>
<feature type="domain" description="VWFA" evidence="3">
    <location>
        <begin position="146"/>
        <end position="210"/>
    </location>
</feature>
<evidence type="ECO:0000313" key="4">
    <source>
        <dbReference type="EMBL" id="RPF71937.1"/>
    </source>
</evidence>
<proteinExistence type="predicted"/>
<keyword evidence="5" id="KW-1185">Reference proteome</keyword>
<name>A0A3N5CTD4_9SPHN</name>
<dbReference type="AlphaFoldDB" id="A0A3N5CTD4"/>
<keyword evidence="2" id="KW-1133">Transmembrane helix</keyword>
<feature type="transmembrane region" description="Helical" evidence="2">
    <location>
        <begin position="21"/>
        <end position="44"/>
    </location>
</feature>
<evidence type="ECO:0000256" key="1">
    <source>
        <dbReference type="SAM" id="MobiDB-lite"/>
    </source>
</evidence>
<dbReference type="Gene3D" id="3.40.50.410">
    <property type="entry name" value="von Willebrand factor, type A domain"/>
    <property type="match status" value="2"/>
</dbReference>
<dbReference type="Proteomes" id="UP000275232">
    <property type="component" value="Unassembled WGS sequence"/>
</dbReference>
<evidence type="ECO:0000313" key="5">
    <source>
        <dbReference type="Proteomes" id="UP000275232"/>
    </source>
</evidence>
<keyword evidence="2" id="KW-0472">Membrane</keyword>
<organism evidence="4 5">
    <name type="scientific">Aurantiacibacter spongiae</name>
    <dbReference type="NCBI Taxonomy" id="2488860"/>
    <lineage>
        <taxon>Bacteria</taxon>
        <taxon>Pseudomonadati</taxon>
        <taxon>Pseudomonadota</taxon>
        <taxon>Alphaproteobacteria</taxon>
        <taxon>Sphingomonadales</taxon>
        <taxon>Erythrobacteraceae</taxon>
        <taxon>Aurantiacibacter</taxon>
    </lineage>
</organism>
<comment type="caution">
    <text evidence="4">The sequence shown here is derived from an EMBL/GenBank/DDBJ whole genome shotgun (WGS) entry which is preliminary data.</text>
</comment>
<dbReference type="PROSITE" id="PS50234">
    <property type="entry name" value="VWFA"/>
    <property type="match status" value="1"/>
</dbReference>
<dbReference type="InterPro" id="IPR036465">
    <property type="entry name" value="vWFA_dom_sf"/>
</dbReference>
<dbReference type="InterPro" id="IPR002035">
    <property type="entry name" value="VWF_A"/>
</dbReference>
<dbReference type="EMBL" id="RPFZ01000001">
    <property type="protein sequence ID" value="RPF71937.1"/>
    <property type="molecule type" value="Genomic_DNA"/>
</dbReference>
<evidence type="ECO:0000259" key="3">
    <source>
        <dbReference type="PROSITE" id="PS50234"/>
    </source>
</evidence>
<sequence>MEQRGFLSRLREDKAGNVIAIAAIAFVPFVILIGSALDLSVVYMTRGKLQNACDAAVLAARQKMEGTDFTDDVRDTGDRFFRFNFPDGVAGSYDVVFDLDQNEDDGGLLVGSASATIPTALVKIIGVDEMDIAVQCDATRDMGHNDIVLVLDVTGSMAQSPSNGGGTKIGRLREGAMGLYRALDVDDGSITRYGIVPYSHTVNVARSLQNRDILVNQWHTDGDWDYKWCDTDGRYVWNCEERSSDTEPTQGLYNGNRKYLYDIRFRYTGPLSVHISDSTWNNANGLYPGNRQGFRTSGDGCIEERPTIDPLNPAPSGEFVIRDYVTRADIDDRVRNGNDEPRQFGRYDPGVQKGESQSGCPSEASRLAQYDSESDFQTAINSATARVTGGTYHDVGMLWGTRFASRTGFFAGNNFNQGDNVTQIDGIPVNAHIVFMTDGMLDTGGTLYSAHGIESLQDRTRGDGSLNDQHIARFLSTCDLARQMGITVWVIALDVTDTDDVARCATSEEHFYTSDGSDLEEVFTAIGQGIGNLRLTR</sequence>
<dbReference type="SUPFAM" id="SSF53300">
    <property type="entry name" value="vWA-like"/>
    <property type="match status" value="1"/>
</dbReference>
<dbReference type="RefSeq" id="WP_123880855.1">
    <property type="nucleotide sequence ID" value="NZ_RPFZ01000001.1"/>
</dbReference>
<dbReference type="InterPro" id="IPR028087">
    <property type="entry name" value="Tad_N"/>
</dbReference>
<reference evidence="4 5" key="1">
    <citation type="submission" date="2018-11" db="EMBL/GenBank/DDBJ databases">
        <title>Erythrobacter spongiae sp. nov., isolated from a marine sponge.</title>
        <authorList>
            <person name="Zhuang L."/>
            <person name="Luo L."/>
        </authorList>
    </citation>
    <scope>NUCLEOTIDE SEQUENCE [LARGE SCALE GENOMIC DNA]</scope>
    <source>
        <strain evidence="4 5">HN-E23</strain>
    </source>
</reference>
<evidence type="ECO:0000256" key="2">
    <source>
        <dbReference type="SAM" id="Phobius"/>
    </source>
</evidence>
<gene>
    <name evidence="4" type="ORF">EG799_10145</name>
</gene>
<keyword evidence="2" id="KW-0812">Transmembrane</keyword>
<feature type="region of interest" description="Disordered" evidence="1">
    <location>
        <begin position="332"/>
        <end position="362"/>
    </location>
</feature>